<dbReference type="InterPro" id="IPR001128">
    <property type="entry name" value="Cyt_P450"/>
</dbReference>
<dbReference type="Pfam" id="PF00067">
    <property type="entry name" value="p450"/>
    <property type="match status" value="1"/>
</dbReference>
<comment type="cofactor">
    <cofactor evidence="1 9">
        <name>heme</name>
        <dbReference type="ChEBI" id="CHEBI:30413"/>
    </cofactor>
</comment>
<evidence type="ECO:0000256" key="7">
    <source>
        <dbReference type="ARBA" id="ARBA00023004"/>
    </source>
</evidence>
<evidence type="ECO:0000256" key="4">
    <source>
        <dbReference type="ARBA" id="ARBA00022617"/>
    </source>
</evidence>
<dbReference type="PRINTS" id="PR00463">
    <property type="entry name" value="EP450I"/>
</dbReference>
<dbReference type="Gene3D" id="1.10.630.10">
    <property type="entry name" value="Cytochrome P450"/>
    <property type="match status" value="1"/>
</dbReference>
<reference evidence="12" key="1">
    <citation type="submission" date="2023-03" db="EMBL/GenBank/DDBJ databases">
        <authorList>
            <person name="Lanier E.R."/>
            <person name="Schlecht N.J."/>
        </authorList>
    </citation>
    <scope>NUCLEOTIDE SEQUENCE</scope>
</reference>
<dbReference type="InterPro" id="IPR017972">
    <property type="entry name" value="Cyt_P450_CS"/>
</dbReference>
<evidence type="ECO:0000256" key="8">
    <source>
        <dbReference type="ARBA" id="ARBA00023033"/>
    </source>
</evidence>
<name>A0A9Y1PN28_CALAM</name>
<dbReference type="InterPro" id="IPR002401">
    <property type="entry name" value="Cyt_P450_E_grp-I"/>
</dbReference>
<organism evidence="12">
    <name type="scientific">Callicarpa americana</name>
    <name type="common">American beautyberry</name>
    <dbReference type="NCBI Taxonomy" id="204211"/>
    <lineage>
        <taxon>Eukaryota</taxon>
        <taxon>Viridiplantae</taxon>
        <taxon>Streptophyta</taxon>
        <taxon>Embryophyta</taxon>
        <taxon>Tracheophyta</taxon>
        <taxon>Spermatophyta</taxon>
        <taxon>Magnoliopsida</taxon>
        <taxon>eudicotyledons</taxon>
        <taxon>Gunneridae</taxon>
        <taxon>Pentapetalae</taxon>
        <taxon>asterids</taxon>
        <taxon>lamiids</taxon>
        <taxon>Lamiales</taxon>
        <taxon>Lamiaceae</taxon>
        <taxon>Callicarpoideae</taxon>
        <taxon>Callicarpa</taxon>
    </lineage>
</organism>
<accession>A0A9Y1PN28</accession>
<evidence type="ECO:0000313" key="12">
    <source>
        <dbReference type="EMBL" id="WET52755.1"/>
    </source>
</evidence>
<keyword evidence="5 9" id="KW-0479">Metal-binding</keyword>
<dbReference type="GO" id="GO:0005506">
    <property type="term" value="F:iron ion binding"/>
    <property type="evidence" value="ECO:0007669"/>
    <property type="project" value="InterPro"/>
</dbReference>
<feature type="transmembrane region" description="Helical" evidence="11">
    <location>
        <begin position="7"/>
        <end position="24"/>
    </location>
</feature>
<dbReference type="SUPFAM" id="SSF48264">
    <property type="entry name" value="Cytochrome P450"/>
    <property type="match status" value="1"/>
</dbReference>
<evidence type="ECO:0000256" key="3">
    <source>
        <dbReference type="ARBA" id="ARBA00010617"/>
    </source>
</evidence>
<dbReference type="GO" id="GO:0016020">
    <property type="term" value="C:membrane"/>
    <property type="evidence" value="ECO:0007669"/>
    <property type="project" value="UniProtKB-SubCell"/>
</dbReference>
<keyword evidence="6 10" id="KW-0560">Oxidoreductase</keyword>
<dbReference type="PANTHER" id="PTHR47955">
    <property type="entry name" value="CYTOCHROME P450 FAMILY 71 PROTEIN"/>
    <property type="match status" value="1"/>
</dbReference>
<dbReference type="GO" id="GO:0020037">
    <property type="term" value="F:heme binding"/>
    <property type="evidence" value="ECO:0007669"/>
    <property type="project" value="InterPro"/>
</dbReference>
<dbReference type="AlphaFoldDB" id="A0A9Y1PN28"/>
<protein>
    <submittedName>
        <fullName evidence="12">Cytochrome P450 71A139</fullName>
    </submittedName>
</protein>
<keyword evidence="4 9" id="KW-0349">Heme</keyword>
<evidence type="ECO:0000256" key="1">
    <source>
        <dbReference type="ARBA" id="ARBA00001971"/>
    </source>
</evidence>
<dbReference type="CDD" id="cd11072">
    <property type="entry name" value="CYP71-like"/>
    <property type="match status" value="1"/>
</dbReference>
<evidence type="ECO:0000256" key="11">
    <source>
        <dbReference type="SAM" id="Phobius"/>
    </source>
</evidence>
<evidence type="ECO:0000256" key="10">
    <source>
        <dbReference type="RuleBase" id="RU000461"/>
    </source>
</evidence>
<dbReference type="InterPro" id="IPR036396">
    <property type="entry name" value="Cyt_P450_sf"/>
</dbReference>
<dbReference type="FunFam" id="1.10.630.10:FF:000011">
    <property type="entry name" value="Cytochrome P450 83B1"/>
    <property type="match status" value="1"/>
</dbReference>
<dbReference type="GO" id="GO:0004497">
    <property type="term" value="F:monooxygenase activity"/>
    <property type="evidence" value="ECO:0007669"/>
    <property type="project" value="UniProtKB-KW"/>
</dbReference>
<evidence type="ECO:0000256" key="5">
    <source>
        <dbReference type="ARBA" id="ARBA00022723"/>
    </source>
</evidence>
<feature type="binding site" description="axial binding residue" evidence="9">
    <location>
        <position position="447"/>
    </location>
    <ligand>
        <name>heme</name>
        <dbReference type="ChEBI" id="CHEBI:30413"/>
    </ligand>
    <ligandPart>
        <name>Fe</name>
        <dbReference type="ChEBI" id="CHEBI:18248"/>
    </ligandPart>
</feature>
<sequence>MDAFQELIVPLFSFILFVVFLQRWCFGVASTPRKRLPPSPRKLPIIGNFHQLGIYPPRSLQSLSKRYGQLMLLHFGNVPVVVASSADAAREIMKNQDLIFSNRPKLSIPDRLVYGCKDVGFAPYGEYWRQMKSICVLQLLSNKRVQSYRRVREEETSLMVEKIRKLGSSSSVVNLSEVLVSLTNDVVCRTALGRKYGDDEEGKKFKKFSAEFVELLGTSPVRDYIPWLAWTNWINGLDAKVENVAKQLDEILEGVLQEHRDREKRENDRDNAGLDFVDILLEFQKENKGSFPVEDDAVKAIILDIFAAGTDTTASVLEWTMAELMRNPRTMKILQNEVREVAGSKEEIDEEDLQNMPYLKAVIKEGLRLHSPVPLLVPRESTQDTKVLGYDIASGTRVVINAWAIARDPSLWENPEEFHPERFLDTSIDFGGLHFELIPFGAGRRGCPGTAFAVVVDELALAKLVHKFDFALPNGGREEDLDMTEENGVTAHKKFPLRVVTTSHAC</sequence>
<dbReference type="PRINTS" id="PR00385">
    <property type="entry name" value="P450"/>
</dbReference>
<dbReference type="PROSITE" id="PS00086">
    <property type="entry name" value="CYTOCHROME_P450"/>
    <property type="match status" value="1"/>
</dbReference>
<comment type="subcellular location">
    <subcellularLocation>
        <location evidence="2">Membrane</location>
        <topology evidence="2">Single-pass membrane protein</topology>
    </subcellularLocation>
</comment>
<evidence type="ECO:0000256" key="6">
    <source>
        <dbReference type="ARBA" id="ARBA00023002"/>
    </source>
</evidence>
<keyword evidence="11" id="KW-0472">Membrane</keyword>
<dbReference type="GO" id="GO:0016705">
    <property type="term" value="F:oxidoreductase activity, acting on paired donors, with incorporation or reduction of molecular oxygen"/>
    <property type="evidence" value="ECO:0007669"/>
    <property type="project" value="InterPro"/>
</dbReference>
<dbReference type="EMBL" id="OQ675291">
    <property type="protein sequence ID" value="WET52755.1"/>
    <property type="molecule type" value="mRNA"/>
</dbReference>
<keyword evidence="11" id="KW-1133">Transmembrane helix</keyword>
<dbReference type="PANTHER" id="PTHR47955:SF15">
    <property type="entry name" value="CYTOCHROME P450 71A2-LIKE"/>
    <property type="match status" value="1"/>
</dbReference>
<proteinExistence type="evidence at transcript level"/>
<keyword evidence="7 9" id="KW-0408">Iron</keyword>
<keyword evidence="11" id="KW-0812">Transmembrane</keyword>
<evidence type="ECO:0000256" key="9">
    <source>
        <dbReference type="PIRSR" id="PIRSR602401-1"/>
    </source>
</evidence>
<keyword evidence="8 10" id="KW-0503">Monooxygenase</keyword>
<evidence type="ECO:0000256" key="2">
    <source>
        <dbReference type="ARBA" id="ARBA00004167"/>
    </source>
</evidence>
<comment type="similarity">
    <text evidence="3 10">Belongs to the cytochrome P450 family.</text>
</comment>